<proteinExistence type="predicted"/>
<dbReference type="Proteomes" id="UP000318483">
    <property type="component" value="Chromosome"/>
</dbReference>
<name>A0A5B8IVN7_9RHOB</name>
<accession>A0A5B8IVN7</accession>
<sequence>MTPDDIRAMFTRSDGSYAFARWGRPIAPVVFGVQDETLSIVKGAVEAVAHLAGLEIVETDAELGVNLMIFFFNEWAELTETPDLDKLVPDLAGQVQRLEKADASQYRLFRFDENGAIRACFVFVRMSPTMSTLPAEDIALAQAAQSMLLWSDVAFSDRSPLAVLPDSGQTVLQPDIGAVINAAYDPVLPAVADDPTHALRVYARVSQMAPQEKNA</sequence>
<evidence type="ECO:0000313" key="1">
    <source>
        <dbReference type="EMBL" id="QDY69533.1"/>
    </source>
</evidence>
<dbReference type="AlphaFoldDB" id="A0A5B8IVN7"/>
<keyword evidence="2" id="KW-1185">Reference proteome</keyword>
<evidence type="ECO:0000313" key="2">
    <source>
        <dbReference type="Proteomes" id="UP000318483"/>
    </source>
</evidence>
<dbReference type="KEGG" id="lit:FPZ52_07805"/>
<dbReference type="RefSeq" id="WP_146364911.1">
    <property type="nucleotide sequence ID" value="NZ_CP042261.1"/>
</dbReference>
<organism evidence="1 2">
    <name type="scientific">Qingshengfaniella alkalisoli</name>
    <dbReference type="NCBI Taxonomy" id="2599296"/>
    <lineage>
        <taxon>Bacteria</taxon>
        <taxon>Pseudomonadati</taxon>
        <taxon>Pseudomonadota</taxon>
        <taxon>Alphaproteobacteria</taxon>
        <taxon>Rhodobacterales</taxon>
        <taxon>Paracoccaceae</taxon>
        <taxon>Qingshengfaniella</taxon>
    </lineage>
</organism>
<gene>
    <name evidence="1" type="ORF">FPZ52_07805</name>
</gene>
<dbReference type="EMBL" id="CP042261">
    <property type="protein sequence ID" value="QDY69533.1"/>
    <property type="molecule type" value="Genomic_DNA"/>
</dbReference>
<dbReference type="OrthoDB" id="7827308at2"/>
<reference evidence="1 2" key="1">
    <citation type="submission" date="2019-07" db="EMBL/GenBank/DDBJ databases">
        <title>Litoreibacter alkalisoli sp. nov., isolated from saline-alkaline soil.</title>
        <authorList>
            <person name="Wang S."/>
            <person name="Xu L."/>
            <person name="Xing Y.-T."/>
            <person name="Sun J.-Q."/>
        </authorList>
    </citation>
    <scope>NUCLEOTIDE SEQUENCE [LARGE SCALE GENOMIC DNA]</scope>
    <source>
        <strain evidence="1 2">LN3S51</strain>
    </source>
</reference>
<protein>
    <submittedName>
        <fullName evidence="1">Uncharacterized protein</fullName>
    </submittedName>
</protein>